<comment type="caution">
    <text evidence="2">The sequence shown here is derived from an EMBL/GenBank/DDBJ whole genome shotgun (WGS) entry which is preliminary data.</text>
</comment>
<proteinExistence type="predicted"/>
<keyword evidence="1" id="KW-0472">Membrane</keyword>
<evidence type="ECO:0000313" key="2">
    <source>
        <dbReference type="EMBL" id="KJZ04553.1"/>
    </source>
</evidence>
<accession>A0A0F4QA89</accession>
<keyword evidence="1" id="KW-0812">Transmembrane</keyword>
<dbReference type="AlphaFoldDB" id="A0A0F4QA89"/>
<dbReference type="Proteomes" id="UP000033452">
    <property type="component" value="Unassembled WGS sequence"/>
</dbReference>
<gene>
    <name evidence="2" type="ORF">TW77_23355</name>
</gene>
<protein>
    <submittedName>
        <fullName evidence="2">Uncharacterized protein</fullName>
    </submittedName>
</protein>
<keyword evidence="1" id="KW-1133">Transmembrane helix</keyword>
<evidence type="ECO:0000313" key="3">
    <source>
        <dbReference type="Proteomes" id="UP000033452"/>
    </source>
</evidence>
<sequence>MEVAVAATLNFVLITTQSTLFFVIAKTVKRSLDLINGLGFGCGQKTLPLQKAHHHRLPV</sequence>
<keyword evidence="3" id="KW-1185">Reference proteome</keyword>
<feature type="transmembrane region" description="Helical" evidence="1">
    <location>
        <begin position="6"/>
        <end position="25"/>
    </location>
</feature>
<reference evidence="2 3" key="1">
    <citation type="journal article" date="2015" name="BMC Genomics">
        <title>Genome mining reveals unlocked bioactive potential of marine Gram-negative bacteria.</title>
        <authorList>
            <person name="Machado H."/>
            <person name="Sonnenschein E.C."/>
            <person name="Melchiorsen J."/>
            <person name="Gram L."/>
        </authorList>
    </citation>
    <scope>NUCLEOTIDE SEQUENCE [LARGE SCALE GENOMIC DNA]</scope>
    <source>
        <strain evidence="2 3">S2471</strain>
    </source>
</reference>
<evidence type="ECO:0000256" key="1">
    <source>
        <dbReference type="SAM" id="Phobius"/>
    </source>
</evidence>
<name>A0A0F4QA89_9GAMM</name>
<dbReference type="EMBL" id="JXYA01000092">
    <property type="protein sequence ID" value="KJZ04553.1"/>
    <property type="molecule type" value="Genomic_DNA"/>
</dbReference>
<organism evidence="2 3">
    <name type="scientific">Pseudoalteromonas rubra</name>
    <dbReference type="NCBI Taxonomy" id="43658"/>
    <lineage>
        <taxon>Bacteria</taxon>
        <taxon>Pseudomonadati</taxon>
        <taxon>Pseudomonadota</taxon>
        <taxon>Gammaproteobacteria</taxon>
        <taxon>Alteromonadales</taxon>
        <taxon>Pseudoalteromonadaceae</taxon>
        <taxon>Pseudoalteromonas</taxon>
    </lineage>
</organism>